<evidence type="ECO:0000313" key="3">
    <source>
        <dbReference type="Proteomes" id="UP001148786"/>
    </source>
</evidence>
<feature type="compositionally biased region" description="Polar residues" evidence="1">
    <location>
        <begin position="58"/>
        <end position="71"/>
    </location>
</feature>
<feature type="region of interest" description="Disordered" evidence="1">
    <location>
        <begin position="39"/>
        <end position="83"/>
    </location>
</feature>
<sequence length="124" mass="12983">MNNFINPSRPWTAPSVLARVKFEMMLAYAVVQVMKGEACASASTPSSATPSSTTPTSNGGPQNSATPTTINDPPDPAFLQSREDGSYAALLEEVFAPQGSNEDEERLGWVLVLRAVGGLGVGVV</sequence>
<accession>A0A9W8K6J1</accession>
<comment type="caution">
    <text evidence="2">The sequence shown here is derived from an EMBL/GenBank/DDBJ whole genome shotgun (WGS) entry which is preliminary data.</text>
</comment>
<dbReference type="Proteomes" id="UP001148786">
    <property type="component" value="Unassembled WGS sequence"/>
</dbReference>
<name>A0A9W8K6J1_9AGAR</name>
<dbReference type="EMBL" id="JANKHO010000674">
    <property type="protein sequence ID" value="KAJ3507303.1"/>
    <property type="molecule type" value="Genomic_DNA"/>
</dbReference>
<evidence type="ECO:0000313" key="2">
    <source>
        <dbReference type="EMBL" id="KAJ3507303.1"/>
    </source>
</evidence>
<organism evidence="2 3">
    <name type="scientific">Agrocybe chaxingu</name>
    <dbReference type="NCBI Taxonomy" id="84603"/>
    <lineage>
        <taxon>Eukaryota</taxon>
        <taxon>Fungi</taxon>
        <taxon>Dikarya</taxon>
        <taxon>Basidiomycota</taxon>
        <taxon>Agaricomycotina</taxon>
        <taxon>Agaricomycetes</taxon>
        <taxon>Agaricomycetidae</taxon>
        <taxon>Agaricales</taxon>
        <taxon>Agaricineae</taxon>
        <taxon>Strophariaceae</taxon>
        <taxon>Agrocybe</taxon>
    </lineage>
</organism>
<keyword evidence="3" id="KW-1185">Reference proteome</keyword>
<evidence type="ECO:0000256" key="1">
    <source>
        <dbReference type="SAM" id="MobiDB-lite"/>
    </source>
</evidence>
<proteinExistence type="predicted"/>
<gene>
    <name evidence="2" type="ORF">NLJ89_g6378</name>
</gene>
<dbReference type="AlphaFoldDB" id="A0A9W8K6J1"/>
<protein>
    <submittedName>
        <fullName evidence="2">Uncharacterized protein</fullName>
    </submittedName>
</protein>
<reference evidence="2" key="1">
    <citation type="submission" date="2022-07" db="EMBL/GenBank/DDBJ databases">
        <title>Genome Sequence of Agrocybe chaxingu.</title>
        <authorList>
            <person name="Buettner E."/>
        </authorList>
    </citation>
    <scope>NUCLEOTIDE SEQUENCE</scope>
    <source>
        <strain evidence="2">MP-N11</strain>
    </source>
</reference>
<feature type="compositionally biased region" description="Low complexity" evidence="1">
    <location>
        <begin position="40"/>
        <end position="57"/>
    </location>
</feature>